<keyword evidence="1" id="KW-0472">Membrane</keyword>
<evidence type="ECO:0000259" key="2">
    <source>
        <dbReference type="Pfam" id="PF00149"/>
    </source>
</evidence>
<dbReference type="GO" id="GO:0016787">
    <property type="term" value="F:hydrolase activity"/>
    <property type="evidence" value="ECO:0007669"/>
    <property type="project" value="InterPro"/>
</dbReference>
<evidence type="ECO:0000313" key="4">
    <source>
        <dbReference type="Proteomes" id="UP000195043"/>
    </source>
</evidence>
<dbReference type="STRING" id="1834191.A5886_001539"/>
<evidence type="ECO:0000256" key="1">
    <source>
        <dbReference type="SAM" id="Phobius"/>
    </source>
</evidence>
<dbReference type="Gene3D" id="3.60.21.10">
    <property type="match status" value="1"/>
</dbReference>
<keyword evidence="1" id="KW-0812">Transmembrane</keyword>
<dbReference type="PANTHER" id="PTHR31302:SF0">
    <property type="entry name" value="TRANSMEMBRANE PROTEIN WITH METALLOPHOSPHOESTERASE DOMAIN"/>
    <property type="match status" value="1"/>
</dbReference>
<name>A0A242A684_9ENTE</name>
<dbReference type="InterPro" id="IPR004843">
    <property type="entry name" value="Calcineurin-like_PHP"/>
</dbReference>
<dbReference type="PANTHER" id="PTHR31302">
    <property type="entry name" value="TRANSMEMBRANE PROTEIN WITH METALLOPHOSPHOESTERASE DOMAIN-RELATED"/>
    <property type="match status" value="1"/>
</dbReference>
<accession>A0A242A684</accession>
<feature type="transmembrane region" description="Helical" evidence="1">
    <location>
        <begin position="69"/>
        <end position="93"/>
    </location>
</feature>
<dbReference type="SUPFAM" id="SSF56300">
    <property type="entry name" value="Metallo-dependent phosphatases"/>
    <property type="match status" value="1"/>
</dbReference>
<sequence length="344" mass="38877">MRTLALFAISAIYICLNNFIAWRFLRYIKPEFTALSFSIVQIIFVVCSLTTIVAFTMEEIYWGKFGTFGMYWFGFICLAFMILVVSDLLMSVLTHVVGVQLSATILYTMFIINVVSVFSLFVYGLLTAQNIVITQYKVAIDKNSTIPSLKVAMFSDLHLGYVNGAAHVEKIVERINAIEPDIILIAGDFFDGNFNSVGKPEVIRDNIQKLSSTYGNFMVLGNHDAGNSFEDMKDFLESSDIIILSEEGMIINDTIALIGIIDLSPIGNQGKVERKDFDILLPKEYNHLPIIVMDHQPTKINEYEKADLVLAGHTHRGQIFPFSVLTKFFYDLDYGYKKMMGIHK</sequence>
<dbReference type="AlphaFoldDB" id="A0A242A684"/>
<dbReference type="Pfam" id="PF00149">
    <property type="entry name" value="Metallophos"/>
    <property type="match status" value="1"/>
</dbReference>
<organism evidence="3 4">
    <name type="scientific">Candidatus Enterococcus testudinis</name>
    <dbReference type="NCBI Taxonomy" id="1834191"/>
    <lineage>
        <taxon>Bacteria</taxon>
        <taxon>Bacillati</taxon>
        <taxon>Bacillota</taxon>
        <taxon>Bacilli</taxon>
        <taxon>Lactobacillales</taxon>
        <taxon>Enterococcaceae</taxon>
        <taxon>Enterococcus</taxon>
    </lineage>
</organism>
<comment type="caution">
    <text evidence="3">The sequence shown here is derived from an EMBL/GenBank/DDBJ whole genome shotgun (WGS) entry which is preliminary data.</text>
</comment>
<keyword evidence="4" id="KW-1185">Reference proteome</keyword>
<dbReference type="Proteomes" id="UP000195043">
    <property type="component" value="Unassembled WGS sequence"/>
</dbReference>
<feature type="transmembrane region" description="Helical" evidence="1">
    <location>
        <begin position="6"/>
        <end position="25"/>
    </location>
</feature>
<protein>
    <recommendedName>
        <fullName evidence="2">Calcineurin-like phosphoesterase domain-containing protein</fullName>
    </recommendedName>
</protein>
<dbReference type="InterPro" id="IPR051158">
    <property type="entry name" value="Metallophosphoesterase_sf"/>
</dbReference>
<feature type="domain" description="Calcineurin-like phosphoesterase" evidence="2">
    <location>
        <begin position="149"/>
        <end position="316"/>
    </location>
</feature>
<dbReference type="OrthoDB" id="9780884at2"/>
<proteinExistence type="predicted"/>
<dbReference type="EMBL" id="NGKU01000001">
    <property type="protein sequence ID" value="OTN76462.1"/>
    <property type="molecule type" value="Genomic_DNA"/>
</dbReference>
<dbReference type="InterPro" id="IPR029052">
    <property type="entry name" value="Metallo-depent_PP-like"/>
</dbReference>
<evidence type="ECO:0000313" key="3">
    <source>
        <dbReference type="EMBL" id="OTN76462.1"/>
    </source>
</evidence>
<feature type="transmembrane region" description="Helical" evidence="1">
    <location>
        <begin position="32"/>
        <end position="57"/>
    </location>
</feature>
<reference evidence="3 4" key="1">
    <citation type="submission" date="2017-05" db="EMBL/GenBank/DDBJ databases">
        <title>The Genome Sequence of Enterococcus sp. 8G7_MSG3316.</title>
        <authorList>
            <consortium name="The Broad Institute Genomics Platform"/>
            <consortium name="The Broad Institute Genomic Center for Infectious Diseases"/>
            <person name="Earl A."/>
            <person name="Manson A."/>
            <person name="Schwartman J."/>
            <person name="Gilmore M."/>
            <person name="Abouelleil A."/>
            <person name="Cao P."/>
            <person name="Chapman S."/>
            <person name="Cusick C."/>
            <person name="Shea T."/>
            <person name="Young S."/>
            <person name="Neafsey D."/>
            <person name="Nusbaum C."/>
            <person name="Birren B."/>
        </authorList>
    </citation>
    <scope>NUCLEOTIDE SEQUENCE [LARGE SCALE GENOMIC DNA]</scope>
    <source>
        <strain evidence="3 4">8G7_MSG3316</strain>
    </source>
</reference>
<dbReference type="RefSeq" id="WP_086274414.1">
    <property type="nucleotide sequence ID" value="NZ_NGKU01000001.1"/>
</dbReference>
<feature type="transmembrane region" description="Helical" evidence="1">
    <location>
        <begin position="105"/>
        <end position="126"/>
    </location>
</feature>
<keyword evidence="1" id="KW-1133">Transmembrane helix</keyword>
<gene>
    <name evidence="3" type="ORF">A5886_001539</name>
</gene>